<comment type="similarity">
    <text evidence="2">Belongs to the MNN1/MNT family.</text>
</comment>
<keyword evidence="12" id="KW-1185">Reference proteome</keyword>
<evidence type="ECO:0000256" key="9">
    <source>
        <dbReference type="ARBA" id="ARBA00023180"/>
    </source>
</evidence>
<dbReference type="GO" id="GO:0006493">
    <property type="term" value="P:protein O-linked glycosylation"/>
    <property type="evidence" value="ECO:0007669"/>
    <property type="project" value="TreeGrafter"/>
</dbReference>
<feature type="transmembrane region" description="Helical" evidence="10">
    <location>
        <begin position="20"/>
        <end position="40"/>
    </location>
</feature>
<keyword evidence="4" id="KW-0808">Transferase</keyword>
<evidence type="ECO:0000256" key="4">
    <source>
        <dbReference type="ARBA" id="ARBA00022679"/>
    </source>
</evidence>
<evidence type="ECO:0000256" key="3">
    <source>
        <dbReference type="ARBA" id="ARBA00022676"/>
    </source>
</evidence>
<name>A0A6G0XMB2_9STRA</name>
<evidence type="ECO:0000256" key="6">
    <source>
        <dbReference type="ARBA" id="ARBA00022968"/>
    </source>
</evidence>
<dbReference type="PANTHER" id="PTHR31392">
    <property type="entry name" value="ALPHA-1,3-MANNOSYLTRANSFERASE MNN1-RELATED"/>
    <property type="match status" value="1"/>
</dbReference>
<keyword evidence="9" id="KW-0325">Glycoprotein</keyword>
<keyword evidence="8 10" id="KW-0472">Membrane</keyword>
<evidence type="ECO:0000256" key="8">
    <source>
        <dbReference type="ARBA" id="ARBA00023136"/>
    </source>
</evidence>
<evidence type="ECO:0000256" key="7">
    <source>
        <dbReference type="ARBA" id="ARBA00022989"/>
    </source>
</evidence>
<evidence type="ECO:0000313" key="11">
    <source>
        <dbReference type="EMBL" id="KAF0741602.1"/>
    </source>
</evidence>
<sequence length="785" mass="88180">MARVEEGRRQARAVRKPLRLLQMIFLALIIIWVLFSYWYMSSRVEPLLTKSTLAAKRGFVVPMFDAMLPIGISLIQELRRYGNTDLVQVYHCLGELSPLSLQLLHRADNYIEVVDVCHEYVESGKLTLEQAKDFRNFYIKPLALIHTRLDQPILLDADDIFFMDPAALWDVPEYKSIGTIFFYDREINENSYLNGKHKLTLPSGVEIEENTLQEMVRIFEYSRFDLERNPSKHVLESLPYNSQGAHEQDSSIVVVDKRKHPLAMDVLWFLITKWRYRYTYSWGDKENFWLAYELSQSPYNFSPHGTSAAGGRQGHDPNTVCGDIAHFFPESGRADILHINGNRLINPYTKTDAVNAYDHSFNADKKQELTNNIPGFFAGLRPRGPTPIMQPNGSCPQECMYQRGYVAMTSAQRRSMEQRIADTFAVAEAVQRHVVADEGVIIWLVGLEDITLAITAVKELRSVGYKGWVHAYHCLGNFPSDILQGLHLSDSKVHLVDGCNDLVIKGKISTAQVKDLRSNMIASLALVHTKLKRVVLLDIHSVVLEDPTSLWSKPAFISTGTYFFHAHANSGQVFLNQPTTYQASGNVASRQGTALEALIATFNYTKFDFGGPSQSHSLQESKAWKKESAVRQDGSLVAIDKSKLAATVVIDVLLELITVDQPRLKFSNGAAETFWLAFELSQLPYSFAPYAPTYVGNHRRAALGTTLVSYPAQFGETGSLLSVSFNPVPSRDSIPDRICLREHAEHAVGQDNAKCLVSVGGYEYLSAFQQGFLSRRVANLNVAAP</sequence>
<dbReference type="InterPro" id="IPR029044">
    <property type="entry name" value="Nucleotide-diphossugar_trans"/>
</dbReference>
<dbReference type="GO" id="GO:0016020">
    <property type="term" value="C:membrane"/>
    <property type="evidence" value="ECO:0007669"/>
    <property type="project" value="UniProtKB-SubCell"/>
</dbReference>
<organism evidence="11 12">
    <name type="scientific">Aphanomyces euteiches</name>
    <dbReference type="NCBI Taxonomy" id="100861"/>
    <lineage>
        <taxon>Eukaryota</taxon>
        <taxon>Sar</taxon>
        <taxon>Stramenopiles</taxon>
        <taxon>Oomycota</taxon>
        <taxon>Saprolegniomycetes</taxon>
        <taxon>Saprolegniales</taxon>
        <taxon>Verrucalvaceae</taxon>
        <taxon>Aphanomyces</taxon>
    </lineage>
</organism>
<dbReference type="PANTHER" id="PTHR31392:SF1">
    <property type="entry name" value="ALPHA-1,3-MANNOSYLTRANSFERASE MNN1-RELATED"/>
    <property type="match status" value="1"/>
</dbReference>
<dbReference type="SUPFAM" id="SSF53448">
    <property type="entry name" value="Nucleotide-diphospho-sugar transferases"/>
    <property type="match status" value="1"/>
</dbReference>
<keyword evidence="5 10" id="KW-0812">Transmembrane</keyword>
<evidence type="ECO:0000256" key="2">
    <source>
        <dbReference type="ARBA" id="ARBA00009105"/>
    </source>
</evidence>
<comment type="caution">
    <text evidence="11">The sequence shown here is derived from an EMBL/GenBank/DDBJ whole genome shotgun (WGS) entry which is preliminary data.</text>
</comment>
<comment type="subcellular location">
    <subcellularLocation>
        <location evidence="1">Membrane</location>
        <topology evidence="1">Single-pass type II membrane protein</topology>
    </subcellularLocation>
</comment>
<protein>
    <recommendedName>
        <fullName evidence="13">Nucleotide-diphospho-sugar transferase domain-containing protein</fullName>
    </recommendedName>
</protein>
<dbReference type="GO" id="GO:0005794">
    <property type="term" value="C:Golgi apparatus"/>
    <property type="evidence" value="ECO:0007669"/>
    <property type="project" value="TreeGrafter"/>
</dbReference>
<accession>A0A6G0XMB2</accession>
<evidence type="ECO:0000256" key="5">
    <source>
        <dbReference type="ARBA" id="ARBA00022692"/>
    </source>
</evidence>
<dbReference type="Proteomes" id="UP000481153">
    <property type="component" value="Unassembled WGS sequence"/>
</dbReference>
<dbReference type="GO" id="GO:0000033">
    <property type="term" value="F:alpha-1,3-mannosyltransferase activity"/>
    <property type="evidence" value="ECO:0007669"/>
    <property type="project" value="TreeGrafter"/>
</dbReference>
<dbReference type="InterPro" id="IPR022751">
    <property type="entry name" value="Alpha_mannosyltransferase"/>
</dbReference>
<dbReference type="AlphaFoldDB" id="A0A6G0XMB2"/>
<keyword evidence="3" id="KW-0328">Glycosyltransferase</keyword>
<evidence type="ECO:0000256" key="1">
    <source>
        <dbReference type="ARBA" id="ARBA00004606"/>
    </source>
</evidence>
<gene>
    <name evidence="11" type="ORF">Ae201684_003282</name>
</gene>
<evidence type="ECO:0000256" key="10">
    <source>
        <dbReference type="SAM" id="Phobius"/>
    </source>
</evidence>
<proteinExistence type="inferred from homology"/>
<dbReference type="EMBL" id="VJMJ01000036">
    <property type="protein sequence ID" value="KAF0741602.1"/>
    <property type="molecule type" value="Genomic_DNA"/>
</dbReference>
<reference evidence="11 12" key="1">
    <citation type="submission" date="2019-07" db="EMBL/GenBank/DDBJ databases">
        <title>Genomics analysis of Aphanomyces spp. identifies a new class of oomycete effector associated with host adaptation.</title>
        <authorList>
            <person name="Gaulin E."/>
        </authorList>
    </citation>
    <scope>NUCLEOTIDE SEQUENCE [LARGE SCALE GENOMIC DNA]</scope>
    <source>
        <strain evidence="11 12">ATCC 201684</strain>
    </source>
</reference>
<evidence type="ECO:0000313" key="12">
    <source>
        <dbReference type="Proteomes" id="UP000481153"/>
    </source>
</evidence>
<evidence type="ECO:0008006" key="13">
    <source>
        <dbReference type="Google" id="ProtNLM"/>
    </source>
</evidence>
<keyword evidence="6" id="KW-0735">Signal-anchor</keyword>
<dbReference type="VEuPathDB" id="FungiDB:AeMF1_001558"/>
<keyword evidence="7 10" id="KW-1133">Transmembrane helix</keyword>
<dbReference type="Pfam" id="PF11051">
    <property type="entry name" value="Mannosyl_trans3"/>
    <property type="match status" value="2"/>
</dbReference>